<keyword evidence="1" id="KW-1185">Reference proteome</keyword>
<dbReference type="AlphaFoldDB" id="A0A1I7WLN5"/>
<proteinExistence type="predicted"/>
<dbReference type="Proteomes" id="UP000095283">
    <property type="component" value="Unplaced"/>
</dbReference>
<protein>
    <submittedName>
        <fullName evidence="2">Uncharacterized protein</fullName>
    </submittedName>
</protein>
<organism evidence="1 2">
    <name type="scientific">Heterorhabditis bacteriophora</name>
    <name type="common">Entomopathogenic nematode worm</name>
    <dbReference type="NCBI Taxonomy" id="37862"/>
    <lineage>
        <taxon>Eukaryota</taxon>
        <taxon>Metazoa</taxon>
        <taxon>Ecdysozoa</taxon>
        <taxon>Nematoda</taxon>
        <taxon>Chromadorea</taxon>
        <taxon>Rhabditida</taxon>
        <taxon>Rhabditina</taxon>
        <taxon>Rhabditomorpha</taxon>
        <taxon>Strongyloidea</taxon>
        <taxon>Heterorhabditidae</taxon>
        <taxon>Heterorhabditis</taxon>
    </lineage>
</organism>
<name>A0A1I7WLN5_HETBA</name>
<evidence type="ECO:0000313" key="2">
    <source>
        <dbReference type="WBParaSite" id="Hba_06045"/>
    </source>
</evidence>
<dbReference type="WBParaSite" id="Hba_06045">
    <property type="protein sequence ID" value="Hba_06045"/>
    <property type="gene ID" value="Hba_06045"/>
</dbReference>
<reference evidence="2" key="1">
    <citation type="submission" date="2016-11" db="UniProtKB">
        <authorList>
            <consortium name="WormBaseParasite"/>
        </authorList>
    </citation>
    <scope>IDENTIFICATION</scope>
</reference>
<accession>A0A1I7WLN5</accession>
<evidence type="ECO:0000313" key="1">
    <source>
        <dbReference type="Proteomes" id="UP000095283"/>
    </source>
</evidence>
<sequence>MTTEVNIVYPSTEKRVTALAFFDSGSHAGIICVFDPSIIIDNDLFWDFITRKSNSFICDFQLINGMNDKDANKTITD</sequence>